<comment type="similarity">
    <text evidence="1">Belongs to the ABC transporter superfamily.</text>
</comment>
<evidence type="ECO:0000256" key="1">
    <source>
        <dbReference type="ARBA" id="ARBA00005417"/>
    </source>
</evidence>
<dbReference type="SUPFAM" id="SSF52540">
    <property type="entry name" value="P-loop containing nucleoside triphosphate hydrolases"/>
    <property type="match status" value="1"/>
</dbReference>
<keyword evidence="3" id="KW-0547">Nucleotide-binding</keyword>
<dbReference type="Gene3D" id="3.40.50.300">
    <property type="entry name" value="P-loop containing nucleotide triphosphate hydrolases"/>
    <property type="match status" value="1"/>
</dbReference>
<gene>
    <name evidence="6" type="ORF">METZ01_LOCUS470414</name>
</gene>
<accession>A0A383BCP4</accession>
<name>A0A383BCP4_9ZZZZ</name>
<dbReference type="EMBL" id="UINC01199234">
    <property type="protein sequence ID" value="SVE17560.1"/>
    <property type="molecule type" value="Genomic_DNA"/>
</dbReference>
<keyword evidence="4" id="KW-0067">ATP-binding</keyword>
<dbReference type="InterPro" id="IPR050763">
    <property type="entry name" value="ABC_transporter_ATP-binding"/>
</dbReference>
<sequence length="116" mass="12925">MSIVLQTQNLTKKFSQILAVDRLNLCLKKGSITALLGGNGAGKTTTLSMLLGLLKPTSGKIELFGHDFIRDRFSVLGRMNFSSPYVDLPQRLTVRENLSVYGRLYGVKHVSRRIDE</sequence>
<dbReference type="GO" id="GO:0005524">
    <property type="term" value="F:ATP binding"/>
    <property type="evidence" value="ECO:0007669"/>
    <property type="project" value="UniProtKB-KW"/>
</dbReference>
<evidence type="ECO:0000256" key="3">
    <source>
        <dbReference type="ARBA" id="ARBA00022741"/>
    </source>
</evidence>
<feature type="domain" description="ABC transporter" evidence="5">
    <location>
        <begin position="21"/>
        <end position="109"/>
    </location>
</feature>
<feature type="non-terminal residue" evidence="6">
    <location>
        <position position="116"/>
    </location>
</feature>
<evidence type="ECO:0000259" key="5">
    <source>
        <dbReference type="Pfam" id="PF00005"/>
    </source>
</evidence>
<protein>
    <recommendedName>
        <fullName evidence="5">ABC transporter domain-containing protein</fullName>
    </recommendedName>
</protein>
<dbReference type="GO" id="GO:0016887">
    <property type="term" value="F:ATP hydrolysis activity"/>
    <property type="evidence" value="ECO:0007669"/>
    <property type="project" value="InterPro"/>
</dbReference>
<dbReference type="PANTHER" id="PTHR42711:SF5">
    <property type="entry name" value="ABC TRANSPORTER ATP-BINDING PROTEIN NATA"/>
    <property type="match status" value="1"/>
</dbReference>
<evidence type="ECO:0000256" key="2">
    <source>
        <dbReference type="ARBA" id="ARBA00022448"/>
    </source>
</evidence>
<dbReference type="InterPro" id="IPR027417">
    <property type="entry name" value="P-loop_NTPase"/>
</dbReference>
<dbReference type="AlphaFoldDB" id="A0A383BCP4"/>
<keyword evidence="2" id="KW-0813">Transport</keyword>
<evidence type="ECO:0000313" key="6">
    <source>
        <dbReference type="EMBL" id="SVE17560.1"/>
    </source>
</evidence>
<reference evidence="6" key="1">
    <citation type="submission" date="2018-05" db="EMBL/GenBank/DDBJ databases">
        <authorList>
            <person name="Lanie J.A."/>
            <person name="Ng W.-L."/>
            <person name="Kazmierczak K.M."/>
            <person name="Andrzejewski T.M."/>
            <person name="Davidsen T.M."/>
            <person name="Wayne K.J."/>
            <person name="Tettelin H."/>
            <person name="Glass J.I."/>
            <person name="Rusch D."/>
            <person name="Podicherti R."/>
            <person name="Tsui H.-C.T."/>
            <person name="Winkler M.E."/>
        </authorList>
    </citation>
    <scope>NUCLEOTIDE SEQUENCE</scope>
</reference>
<proteinExistence type="inferred from homology"/>
<dbReference type="Pfam" id="PF00005">
    <property type="entry name" value="ABC_tran"/>
    <property type="match status" value="1"/>
</dbReference>
<dbReference type="InterPro" id="IPR003439">
    <property type="entry name" value="ABC_transporter-like_ATP-bd"/>
</dbReference>
<organism evidence="6">
    <name type="scientific">marine metagenome</name>
    <dbReference type="NCBI Taxonomy" id="408172"/>
    <lineage>
        <taxon>unclassified sequences</taxon>
        <taxon>metagenomes</taxon>
        <taxon>ecological metagenomes</taxon>
    </lineage>
</organism>
<evidence type="ECO:0000256" key="4">
    <source>
        <dbReference type="ARBA" id="ARBA00022840"/>
    </source>
</evidence>
<dbReference type="PANTHER" id="PTHR42711">
    <property type="entry name" value="ABC TRANSPORTER ATP-BINDING PROTEIN"/>
    <property type="match status" value="1"/>
</dbReference>